<evidence type="ECO:0000256" key="5">
    <source>
        <dbReference type="SAM" id="Phobius"/>
    </source>
</evidence>
<feature type="transmembrane region" description="Helical" evidence="5">
    <location>
        <begin position="137"/>
        <end position="161"/>
    </location>
</feature>
<feature type="transmembrane region" description="Helical" evidence="5">
    <location>
        <begin position="306"/>
        <end position="331"/>
    </location>
</feature>
<feature type="transmembrane region" description="Helical" evidence="5">
    <location>
        <begin position="37"/>
        <end position="57"/>
    </location>
</feature>
<feature type="transmembrane region" description="Helical" evidence="5">
    <location>
        <begin position="214"/>
        <end position="237"/>
    </location>
</feature>
<name>A0A9W6GYT1_9HYPH</name>
<feature type="transmembrane region" description="Helical" evidence="5">
    <location>
        <begin position="279"/>
        <end position="299"/>
    </location>
</feature>
<keyword evidence="8" id="KW-1185">Reference proteome</keyword>
<dbReference type="EMBL" id="BSEC01000003">
    <property type="protein sequence ID" value="GLI95459.1"/>
    <property type="molecule type" value="Genomic_DNA"/>
</dbReference>
<proteinExistence type="predicted"/>
<comment type="caution">
    <text evidence="7">The sequence shown here is derived from an EMBL/GenBank/DDBJ whole genome shotgun (WGS) entry which is preliminary data.</text>
</comment>
<dbReference type="InterPro" id="IPR004837">
    <property type="entry name" value="NaCa_Exmemb"/>
</dbReference>
<comment type="subcellular location">
    <subcellularLocation>
        <location evidence="1">Membrane</location>
        <topology evidence="1">Multi-pass membrane protein</topology>
    </subcellularLocation>
</comment>
<evidence type="ECO:0000256" key="1">
    <source>
        <dbReference type="ARBA" id="ARBA00004141"/>
    </source>
</evidence>
<protein>
    <recommendedName>
        <fullName evidence="6">Sodium/calcium exchanger membrane region domain-containing protein</fullName>
    </recommendedName>
</protein>
<dbReference type="GO" id="GO:0008273">
    <property type="term" value="F:calcium, potassium:sodium antiporter activity"/>
    <property type="evidence" value="ECO:0007669"/>
    <property type="project" value="TreeGrafter"/>
</dbReference>
<organism evidence="7 8">
    <name type="scientific">Methylocystis echinoides</name>
    <dbReference type="NCBI Taxonomy" id="29468"/>
    <lineage>
        <taxon>Bacteria</taxon>
        <taxon>Pseudomonadati</taxon>
        <taxon>Pseudomonadota</taxon>
        <taxon>Alphaproteobacteria</taxon>
        <taxon>Hyphomicrobiales</taxon>
        <taxon>Methylocystaceae</taxon>
        <taxon>Methylocystis</taxon>
    </lineage>
</organism>
<evidence type="ECO:0000259" key="6">
    <source>
        <dbReference type="Pfam" id="PF01699"/>
    </source>
</evidence>
<dbReference type="PANTHER" id="PTHR10846:SF8">
    <property type="entry name" value="INNER MEMBRANE PROTEIN YRBG"/>
    <property type="match status" value="1"/>
</dbReference>
<evidence type="ECO:0000256" key="4">
    <source>
        <dbReference type="ARBA" id="ARBA00023136"/>
    </source>
</evidence>
<dbReference type="RefSeq" id="WP_281806266.1">
    <property type="nucleotide sequence ID" value="NZ_BSEC01000003.1"/>
</dbReference>
<dbReference type="Gene3D" id="1.20.1420.30">
    <property type="entry name" value="NCX, central ion-binding region"/>
    <property type="match status" value="1"/>
</dbReference>
<dbReference type="Proteomes" id="UP001144323">
    <property type="component" value="Unassembled WGS sequence"/>
</dbReference>
<feature type="transmembrane region" description="Helical" evidence="5">
    <location>
        <begin position="109"/>
        <end position="131"/>
    </location>
</feature>
<feature type="transmembrane region" description="Helical" evidence="5">
    <location>
        <begin position="249"/>
        <end position="267"/>
    </location>
</feature>
<dbReference type="InterPro" id="IPR004481">
    <property type="entry name" value="K/Na/Ca-exchanger"/>
</dbReference>
<sequence>MPDWALIWGKFSLAVAVIAVAGSALSRNGDAIAQRTGLSGSWIGLLLLATATSLPELFTGVSAVRLANAPDIAVGDVFGSCIFNLAVIVVLDALHRGHSVFDKMDESHLLMAAFGIILIGFGGAGLLLAPASLAPSFLQVSVFSPLLILLYLLALRAIFYFEAGRPKAEGRKTGPSLGKAIAGYTTAAAFVVGAGAWLPFIGQDLANVMGLGQTFVGTLLIAFATSVPEVVVSASALRIGALDMAIANLLGSNLFNMLVLAIDDIAYVQGSLLEAASKAHATTAFMAMIMSGIVIVALLHRPGRRFFGAFSWASLALAAVYFLASYVTYLYGR</sequence>
<dbReference type="Pfam" id="PF01699">
    <property type="entry name" value="Na_Ca_ex"/>
    <property type="match status" value="2"/>
</dbReference>
<evidence type="ECO:0000256" key="3">
    <source>
        <dbReference type="ARBA" id="ARBA00022989"/>
    </source>
</evidence>
<keyword evidence="2 5" id="KW-0812">Transmembrane</keyword>
<evidence type="ECO:0000313" key="7">
    <source>
        <dbReference type="EMBL" id="GLI95459.1"/>
    </source>
</evidence>
<feature type="transmembrane region" description="Helical" evidence="5">
    <location>
        <begin position="6"/>
        <end position="25"/>
    </location>
</feature>
<dbReference type="GO" id="GO:0006874">
    <property type="term" value="P:intracellular calcium ion homeostasis"/>
    <property type="evidence" value="ECO:0007669"/>
    <property type="project" value="TreeGrafter"/>
</dbReference>
<keyword evidence="3 5" id="KW-1133">Transmembrane helix</keyword>
<feature type="domain" description="Sodium/calcium exchanger membrane region" evidence="6">
    <location>
        <begin position="181"/>
        <end position="331"/>
    </location>
</feature>
<dbReference type="GO" id="GO:0005262">
    <property type="term" value="F:calcium channel activity"/>
    <property type="evidence" value="ECO:0007669"/>
    <property type="project" value="TreeGrafter"/>
</dbReference>
<dbReference type="InterPro" id="IPR044880">
    <property type="entry name" value="NCX_ion-bd_dom_sf"/>
</dbReference>
<keyword evidence="4 5" id="KW-0472">Membrane</keyword>
<dbReference type="AlphaFoldDB" id="A0A9W6GYT1"/>
<dbReference type="GO" id="GO:0005886">
    <property type="term" value="C:plasma membrane"/>
    <property type="evidence" value="ECO:0007669"/>
    <property type="project" value="TreeGrafter"/>
</dbReference>
<gene>
    <name evidence="7" type="ORF">LMG27198_44510</name>
</gene>
<feature type="transmembrane region" description="Helical" evidence="5">
    <location>
        <begin position="77"/>
        <end position="97"/>
    </location>
</feature>
<reference evidence="7" key="1">
    <citation type="journal article" date="2023" name="Int. J. Syst. Evol. Microbiol.">
        <title>Methylocystis iwaonis sp. nov., a type II methane-oxidizing bacterium from surface soil of a rice paddy field in Japan, and emended description of the genus Methylocystis (ex Whittenbury et al. 1970) Bowman et al. 1993.</title>
        <authorList>
            <person name="Kaise H."/>
            <person name="Sawadogo J.B."/>
            <person name="Alam M.S."/>
            <person name="Ueno C."/>
            <person name="Dianou D."/>
            <person name="Shinjo R."/>
            <person name="Asakawa S."/>
        </authorList>
    </citation>
    <scope>NUCLEOTIDE SEQUENCE</scope>
    <source>
        <strain evidence="7">LMG27198</strain>
    </source>
</reference>
<dbReference type="PANTHER" id="PTHR10846">
    <property type="entry name" value="SODIUM/POTASSIUM/CALCIUM EXCHANGER"/>
    <property type="match status" value="1"/>
</dbReference>
<evidence type="ECO:0000313" key="8">
    <source>
        <dbReference type="Proteomes" id="UP001144323"/>
    </source>
</evidence>
<accession>A0A9W6GYT1</accession>
<feature type="transmembrane region" description="Helical" evidence="5">
    <location>
        <begin position="181"/>
        <end position="202"/>
    </location>
</feature>
<evidence type="ECO:0000256" key="2">
    <source>
        <dbReference type="ARBA" id="ARBA00022692"/>
    </source>
</evidence>
<feature type="domain" description="Sodium/calcium exchanger membrane region" evidence="6">
    <location>
        <begin position="8"/>
        <end position="155"/>
    </location>
</feature>